<dbReference type="AlphaFoldDB" id="F0Z7Z6"/>
<dbReference type="KEGG" id="dpp:DICPUDRAFT_74523"/>
<evidence type="ECO:0000313" key="2">
    <source>
        <dbReference type="EMBL" id="EGC39900.1"/>
    </source>
</evidence>
<dbReference type="InParanoid" id="F0Z7Z6"/>
<evidence type="ECO:0000313" key="3">
    <source>
        <dbReference type="Proteomes" id="UP000001064"/>
    </source>
</evidence>
<accession>F0Z7Z6</accession>
<keyword evidence="1" id="KW-0732">Signal</keyword>
<dbReference type="EMBL" id="GL870949">
    <property type="protein sequence ID" value="EGC39900.1"/>
    <property type="molecule type" value="Genomic_DNA"/>
</dbReference>
<dbReference type="VEuPathDB" id="AmoebaDB:DICPUDRAFT_74523"/>
<reference evidence="3" key="1">
    <citation type="journal article" date="2011" name="Genome Biol.">
        <title>Comparative genomics of the social amoebae Dictyostelium discoideum and Dictyostelium purpureum.</title>
        <authorList>
            <consortium name="US DOE Joint Genome Institute (JGI-PGF)"/>
            <person name="Sucgang R."/>
            <person name="Kuo A."/>
            <person name="Tian X."/>
            <person name="Salerno W."/>
            <person name="Parikh A."/>
            <person name="Feasley C.L."/>
            <person name="Dalin E."/>
            <person name="Tu H."/>
            <person name="Huang E."/>
            <person name="Barry K."/>
            <person name="Lindquist E."/>
            <person name="Shapiro H."/>
            <person name="Bruce D."/>
            <person name="Schmutz J."/>
            <person name="Salamov A."/>
            <person name="Fey P."/>
            <person name="Gaudet P."/>
            <person name="Anjard C."/>
            <person name="Babu M.M."/>
            <person name="Basu S."/>
            <person name="Bushmanova Y."/>
            <person name="van der Wel H."/>
            <person name="Katoh-Kurasawa M."/>
            <person name="Dinh C."/>
            <person name="Coutinho P.M."/>
            <person name="Saito T."/>
            <person name="Elias M."/>
            <person name="Schaap P."/>
            <person name="Kay R.R."/>
            <person name="Henrissat B."/>
            <person name="Eichinger L."/>
            <person name="Rivero F."/>
            <person name="Putnam N.H."/>
            <person name="West C.M."/>
            <person name="Loomis W.F."/>
            <person name="Chisholm R.L."/>
            <person name="Shaulsky G."/>
            <person name="Strassmann J.E."/>
            <person name="Queller D.C."/>
            <person name="Kuspa A."/>
            <person name="Grigoriev I.V."/>
        </authorList>
    </citation>
    <scope>NUCLEOTIDE SEQUENCE [LARGE SCALE GENOMIC DNA]</scope>
    <source>
        <strain evidence="3">QSDP1</strain>
    </source>
</reference>
<dbReference type="Proteomes" id="UP000001064">
    <property type="component" value="Unassembled WGS sequence"/>
</dbReference>
<dbReference type="RefSeq" id="XP_003283529.1">
    <property type="nucleotide sequence ID" value="XM_003283481.1"/>
</dbReference>
<keyword evidence="3" id="KW-1185">Reference proteome</keyword>
<feature type="signal peptide" evidence="1">
    <location>
        <begin position="1"/>
        <end position="23"/>
    </location>
</feature>
<organism evidence="2 3">
    <name type="scientific">Dictyostelium purpureum</name>
    <name type="common">Slime mold</name>
    <dbReference type="NCBI Taxonomy" id="5786"/>
    <lineage>
        <taxon>Eukaryota</taxon>
        <taxon>Amoebozoa</taxon>
        <taxon>Evosea</taxon>
        <taxon>Eumycetozoa</taxon>
        <taxon>Dictyostelia</taxon>
        <taxon>Dictyosteliales</taxon>
        <taxon>Dictyosteliaceae</taxon>
        <taxon>Dictyostelium</taxon>
    </lineage>
</organism>
<sequence>MAILIIIFFIKLFINFSLQYSQSESTCFTNLLTKLGYSAPLDLCTDSPYFLCDVDLNIIKMVFTYSPQLTNEVIQNTDVRCIGPNLKTMITYKWNIDDNFFDFATESLDYM</sequence>
<feature type="chain" id="PRO_5003264950" evidence="1">
    <location>
        <begin position="24"/>
        <end position="111"/>
    </location>
</feature>
<name>F0Z7Z6_DICPU</name>
<evidence type="ECO:0000256" key="1">
    <source>
        <dbReference type="SAM" id="SignalP"/>
    </source>
</evidence>
<gene>
    <name evidence="2" type="ORF">DICPUDRAFT_74523</name>
</gene>
<proteinExistence type="predicted"/>
<protein>
    <submittedName>
        <fullName evidence="2">Uncharacterized protein</fullName>
    </submittedName>
</protein>
<dbReference type="GeneID" id="10509468"/>